<sequence length="147" mass="15927">MVKTRGGTSGASKKGRGDRDTQPPQLVGVNEKGEPIPLQSIPPQPNQQAKIPAKKPKVLLLLWKDNVALEKPNPEHREQFQTEYSATDEGMGMHVPATGDDSGKNPITGSISTKRVASTEVLISPTGENRKGRNVDSQHAEVENIEE</sequence>
<reference evidence="2 3" key="1">
    <citation type="submission" date="2024-01" db="EMBL/GenBank/DDBJ databases">
        <title>The complete chloroplast genome sequence of Lithospermum erythrorhizon: insights into the phylogenetic relationship among Boraginaceae species and the maternal lineages of purple gromwells.</title>
        <authorList>
            <person name="Okada T."/>
            <person name="Watanabe K."/>
        </authorList>
    </citation>
    <scope>NUCLEOTIDE SEQUENCE [LARGE SCALE GENOMIC DNA]</scope>
</reference>
<accession>A0AAV3R759</accession>
<feature type="compositionally biased region" description="Basic and acidic residues" evidence="1">
    <location>
        <begin position="128"/>
        <end position="147"/>
    </location>
</feature>
<gene>
    <name evidence="2" type="ORF">LIER_26084</name>
</gene>
<comment type="caution">
    <text evidence="2">The sequence shown here is derived from an EMBL/GenBank/DDBJ whole genome shotgun (WGS) entry which is preliminary data.</text>
</comment>
<evidence type="ECO:0000256" key="1">
    <source>
        <dbReference type="SAM" id="MobiDB-lite"/>
    </source>
</evidence>
<organism evidence="2 3">
    <name type="scientific">Lithospermum erythrorhizon</name>
    <name type="common">Purple gromwell</name>
    <name type="synonym">Lithospermum officinale var. erythrorhizon</name>
    <dbReference type="NCBI Taxonomy" id="34254"/>
    <lineage>
        <taxon>Eukaryota</taxon>
        <taxon>Viridiplantae</taxon>
        <taxon>Streptophyta</taxon>
        <taxon>Embryophyta</taxon>
        <taxon>Tracheophyta</taxon>
        <taxon>Spermatophyta</taxon>
        <taxon>Magnoliopsida</taxon>
        <taxon>eudicotyledons</taxon>
        <taxon>Gunneridae</taxon>
        <taxon>Pentapetalae</taxon>
        <taxon>asterids</taxon>
        <taxon>lamiids</taxon>
        <taxon>Boraginales</taxon>
        <taxon>Boraginaceae</taxon>
        <taxon>Boraginoideae</taxon>
        <taxon>Lithospermeae</taxon>
        <taxon>Lithospermum</taxon>
    </lineage>
</organism>
<feature type="compositionally biased region" description="Polar residues" evidence="1">
    <location>
        <begin position="105"/>
        <end position="116"/>
    </location>
</feature>
<feature type="region of interest" description="Disordered" evidence="1">
    <location>
        <begin position="1"/>
        <end position="51"/>
    </location>
</feature>
<keyword evidence="3" id="KW-1185">Reference proteome</keyword>
<evidence type="ECO:0000313" key="3">
    <source>
        <dbReference type="Proteomes" id="UP001454036"/>
    </source>
</evidence>
<feature type="region of interest" description="Disordered" evidence="1">
    <location>
        <begin position="85"/>
        <end position="147"/>
    </location>
</feature>
<dbReference type="AlphaFoldDB" id="A0AAV3R759"/>
<evidence type="ECO:0000313" key="2">
    <source>
        <dbReference type="EMBL" id="GAA0172219.1"/>
    </source>
</evidence>
<dbReference type="Proteomes" id="UP001454036">
    <property type="component" value="Unassembled WGS sequence"/>
</dbReference>
<name>A0AAV3R759_LITER</name>
<protein>
    <submittedName>
        <fullName evidence="2">Uncharacterized protein</fullName>
    </submittedName>
</protein>
<proteinExistence type="predicted"/>
<dbReference type="EMBL" id="BAABME010008019">
    <property type="protein sequence ID" value="GAA0172219.1"/>
    <property type="molecule type" value="Genomic_DNA"/>
</dbReference>